<evidence type="ECO:0000313" key="1">
    <source>
        <dbReference type="EMBL" id="MCQ8835356.1"/>
    </source>
</evidence>
<evidence type="ECO:0000313" key="2">
    <source>
        <dbReference type="Proteomes" id="UP001142400"/>
    </source>
</evidence>
<name>A0A9X2M5E2_STRMQ</name>
<dbReference type="EMBL" id="JANIIC010000076">
    <property type="protein sequence ID" value="MCQ8835356.1"/>
    <property type="molecule type" value="Genomic_DNA"/>
</dbReference>
<accession>A0A9X2M5E2</accession>
<dbReference type="Proteomes" id="UP001142400">
    <property type="component" value="Unassembled WGS sequence"/>
</dbReference>
<protein>
    <submittedName>
        <fullName evidence="1">Uncharacterized protein</fullName>
    </submittedName>
</protein>
<sequence length="81" mass="9319">MALRFIGIDPDTDEKNCPRVWVDEEKKELVFQGWKACEELEGEVRSTGPLPDYEAVVRIPARMVHILREACDAIEHPDVVR</sequence>
<proteinExistence type="predicted"/>
<reference evidence="1" key="1">
    <citation type="submission" date="2022-06" db="EMBL/GenBank/DDBJ databases">
        <title>WGS of actinobacteria.</title>
        <authorList>
            <person name="Thawai C."/>
        </authorList>
    </citation>
    <scope>NUCLEOTIDE SEQUENCE</scope>
    <source>
        <strain evidence="1">DSM 42010</strain>
    </source>
</reference>
<dbReference type="RefSeq" id="WP_257635527.1">
    <property type="nucleotide sequence ID" value="NZ_JANIIC010000076.1"/>
</dbReference>
<comment type="caution">
    <text evidence="1">The sequence shown here is derived from an EMBL/GenBank/DDBJ whole genome shotgun (WGS) entry which is preliminary data.</text>
</comment>
<keyword evidence="2" id="KW-1185">Reference proteome</keyword>
<dbReference type="AlphaFoldDB" id="A0A9X2M5E2"/>
<gene>
    <name evidence="1" type="ORF">NQU54_41585</name>
</gene>
<organism evidence="1 2">
    <name type="scientific">Streptomyces malaysiensis subsp. samsunensis</name>
    <dbReference type="NCBI Taxonomy" id="459658"/>
    <lineage>
        <taxon>Bacteria</taxon>
        <taxon>Bacillati</taxon>
        <taxon>Actinomycetota</taxon>
        <taxon>Actinomycetes</taxon>
        <taxon>Kitasatosporales</taxon>
        <taxon>Streptomycetaceae</taxon>
        <taxon>Streptomyces</taxon>
        <taxon>Streptomyces violaceusniger group</taxon>
    </lineage>
</organism>